<keyword evidence="2" id="KW-1185">Reference proteome</keyword>
<gene>
    <name evidence="1" type="ORF">RDI58_012111</name>
</gene>
<evidence type="ECO:0000313" key="2">
    <source>
        <dbReference type="Proteomes" id="UP001371456"/>
    </source>
</evidence>
<dbReference type="AlphaFoldDB" id="A0AAN8YHP1"/>
<sequence>MEYSVGLTTKQRSFFMIVSISVSRLYKWMARTFGLILEYQVEFSVTQCGTAMDRLLCGALRAIFVVQMQYGSGNMMQDKLKHSKRFLNWV</sequence>
<organism evidence="1 2">
    <name type="scientific">Solanum bulbocastanum</name>
    <name type="common">Wild potato</name>
    <dbReference type="NCBI Taxonomy" id="147425"/>
    <lineage>
        <taxon>Eukaryota</taxon>
        <taxon>Viridiplantae</taxon>
        <taxon>Streptophyta</taxon>
        <taxon>Embryophyta</taxon>
        <taxon>Tracheophyta</taxon>
        <taxon>Spermatophyta</taxon>
        <taxon>Magnoliopsida</taxon>
        <taxon>eudicotyledons</taxon>
        <taxon>Gunneridae</taxon>
        <taxon>Pentapetalae</taxon>
        <taxon>asterids</taxon>
        <taxon>lamiids</taxon>
        <taxon>Solanales</taxon>
        <taxon>Solanaceae</taxon>
        <taxon>Solanoideae</taxon>
        <taxon>Solaneae</taxon>
        <taxon>Solanum</taxon>
    </lineage>
</organism>
<dbReference type="Proteomes" id="UP001371456">
    <property type="component" value="Unassembled WGS sequence"/>
</dbReference>
<protein>
    <submittedName>
        <fullName evidence="1">Uncharacterized protein</fullName>
    </submittedName>
</protein>
<reference evidence="1 2" key="1">
    <citation type="submission" date="2024-02" db="EMBL/GenBank/DDBJ databases">
        <title>de novo genome assembly of Solanum bulbocastanum strain 11H21.</title>
        <authorList>
            <person name="Hosaka A.J."/>
        </authorList>
    </citation>
    <scope>NUCLEOTIDE SEQUENCE [LARGE SCALE GENOMIC DNA]</scope>
    <source>
        <tissue evidence="1">Young leaves</tissue>
    </source>
</reference>
<name>A0AAN8YHP1_SOLBU</name>
<accession>A0AAN8YHP1</accession>
<comment type="caution">
    <text evidence="1">The sequence shown here is derived from an EMBL/GenBank/DDBJ whole genome shotgun (WGS) entry which is preliminary data.</text>
</comment>
<evidence type="ECO:0000313" key="1">
    <source>
        <dbReference type="EMBL" id="KAK6793030.1"/>
    </source>
</evidence>
<proteinExistence type="predicted"/>
<dbReference type="EMBL" id="JBANQN010000004">
    <property type="protein sequence ID" value="KAK6793030.1"/>
    <property type="molecule type" value="Genomic_DNA"/>
</dbReference>